<dbReference type="AlphaFoldDB" id="N1PLR7"/>
<keyword evidence="4" id="KW-1185">Reference proteome</keyword>
<accession>N1PLR7</accession>
<feature type="compositionally biased region" description="Polar residues" evidence="1">
    <location>
        <begin position="94"/>
        <end position="103"/>
    </location>
</feature>
<feature type="compositionally biased region" description="Acidic residues" evidence="1">
    <location>
        <begin position="311"/>
        <end position="322"/>
    </location>
</feature>
<feature type="region of interest" description="Disordered" evidence="1">
    <location>
        <begin position="1"/>
        <end position="25"/>
    </location>
</feature>
<dbReference type="EMBL" id="KB446541">
    <property type="protein sequence ID" value="EME42500.1"/>
    <property type="molecule type" value="Genomic_DNA"/>
</dbReference>
<dbReference type="OrthoDB" id="2444174at2759"/>
<dbReference type="PANTHER" id="PTHR39468:SF1">
    <property type="entry name" value="MTF2-LIKE C-TERMINAL DOMAIN-CONTAINING PROTEIN"/>
    <property type="match status" value="1"/>
</dbReference>
<feature type="domain" description="Mtf2-like C-terminal" evidence="2">
    <location>
        <begin position="108"/>
        <end position="285"/>
    </location>
</feature>
<organism evidence="3 4">
    <name type="scientific">Dothistroma septosporum (strain NZE10 / CBS 128990)</name>
    <name type="common">Red band needle blight fungus</name>
    <name type="synonym">Mycosphaerella pini</name>
    <dbReference type="NCBI Taxonomy" id="675120"/>
    <lineage>
        <taxon>Eukaryota</taxon>
        <taxon>Fungi</taxon>
        <taxon>Dikarya</taxon>
        <taxon>Ascomycota</taxon>
        <taxon>Pezizomycotina</taxon>
        <taxon>Dothideomycetes</taxon>
        <taxon>Dothideomycetidae</taxon>
        <taxon>Mycosphaerellales</taxon>
        <taxon>Mycosphaerellaceae</taxon>
        <taxon>Dothistroma</taxon>
    </lineage>
</organism>
<dbReference type="Proteomes" id="UP000016933">
    <property type="component" value="Unassembled WGS sequence"/>
</dbReference>
<feature type="non-terminal residue" evidence="3">
    <location>
        <position position="322"/>
    </location>
</feature>
<evidence type="ECO:0000259" key="2">
    <source>
        <dbReference type="Pfam" id="PF19189"/>
    </source>
</evidence>
<reference evidence="4" key="1">
    <citation type="journal article" date="2012" name="PLoS Genet.">
        <title>The genomes of the fungal plant pathogens Cladosporium fulvum and Dothistroma septosporum reveal adaptation to different hosts and lifestyles but also signatures of common ancestry.</title>
        <authorList>
            <person name="de Wit P.J.G.M."/>
            <person name="van der Burgt A."/>
            <person name="Oekmen B."/>
            <person name="Stergiopoulos I."/>
            <person name="Abd-Elsalam K.A."/>
            <person name="Aerts A.L."/>
            <person name="Bahkali A.H."/>
            <person name="Beenen H.G."/>
            <person name="Chettri P."/>
            <person name="Cox M.P."/>
            <person name="Datema E."/>
            <person name="de Vries R.P."/>
            <person name="Dhillon B."/>
            <person name="Ganley A.R."/>
            <person name="Griffiths S.A."/>
            <person name="Guo Y."/>
            <person name="Hamelin R.C."/>
            <person name="Henrissat B."/>
            <person name="Kabir M.S."/>
            <person name="Jashni M.K."/>
            <person name="Kema G."/>
            <person name="Klaubauf S."/>
            <person name="Lapidus A."/>
            <person name="Levasseur A."/>
            <person name="Lindquist E."/>
            <person name="Mehrabi R."/>
            <person name="Ohm R.A."/>
            <person name="Owen T.J."/>
            <person name="Salamov A."/>
            <person name="Schwelm A."/>
            <person name="Schijlen E."/>
            <person name="Sun H."/>
            <person name="van den Burg H.A."/>
            <person name="van Ham R.C.H.J."/>
            <person name="Zhang S."/>
            <person name="Goodwin S.B."/>
            <person name="Grigoriev I.V."/>
            <person name="Collemare J."/>
            <person name="Bradshaw R.E."/>
        </authorList>
    </citation>
    <scope>NUCLEOTIDE SEQUENCE [LARGE SCALE GENOMIC DNA]</scope>
    <source>
        <strain evidence="4">NZE10 / CBS 128990</strain>
    </source>
</reference>
<dbReference type="HOGENOM" id="CLU_864806_0_0_1"/>
<dbReference type="OMA" id="IFQRERA"/>
<feature type="non-terminal residue" evidence="3">
    <location>
        <position position="1"/>
    </location>
</feature>
<gene>
    <name evidence="3" type="ORF">DOTSEDRAFT_102718</name>
</gene>
<name>N1PLR7_DOTSN</name>
<sequence>KVPDIPFEGPVPSNDPNVRLRGSTMTPKELAIFETLFRSRQKQPAESKKHKEARSRTTNLAKKVPNFPAPLRALADEAKVSHSTASAEAEGDSSGISSSLQTSEAAEKLLGERKARMDKAPTDGALWQIMTEEVFNPIKGLNLDDPSASSSMQPYDVEALTRSLPSILLHFMSLMQNVLPGSSYGLALLPTLKKLGPSAFALGATTDLYNEHMHILYRQYSDLDSIAATLAEMDKEVYEFNTGTQSLLWSIFQRERAATSGRMGPGMQALWSTDRKTRALEKLRRLDRTVQEQVRAAAVRKAREKEFREEADGEDESAVETY</sequence>
<dbReference type="eggNOG" id="ENOG502S7AT">
    <property type="taxonomic scope" value="Eukaryota"/>
</dbReference>
<evidence type="ECO:0000313" key="4">
    <source>
        <dbReference type="Proteomes" id="UP000016933"/>
    </source>
</evidence>
<protein>
    <recommendedName>
        <fullName evidence="2">Mtf2-like C-terminal domain-containing protein</fullName>
    </recommendedName>
</protein>
<dbReference type="InterPro" id="IPR043837">
    <property type="entry name" value="Mtf2-like_C"/>
</dbReference>
<reference evidence="3 4" key="2">
    <citation type="journal article" date="2012" name="PLoS Pathog.">
        <title>Diverse lifestyles and strategies of plant pathogenesis encoded in the genomes of eighteen Dothideomycetes fungi.</title>
        <authorList>
            <person name="Ohm R.A."/>
            <person name="Feau N."/>
            <person name="Henrissat B."/>
            <person name="Schoch C.L."/>
            <person name="Horwitz B.A."/>
            <person name="Barry K.W."/>
            <person name="Condon B.J."/>
            <person name="Copeland A.C."/>
            <person name="Dhillon B."/>
            <person name="Glaser F."/>
            <person name="Hesse C.N."/>
            <person name="Kosti I."/>
            <person name="LaButti K."/>
            <person name="Lindquist E.A."/>
            <person name="Lucas S."/>
            <person name="Salamov A.A."/>
            <person name="Bradshaw R.E."/>
            <person name="Ciuffetti L."/>
            <person name="Hamelin R.C."/>
            <person name="Kema G.H.J."/>
            <person name="Lawrence C."/>
            <person name="Scott J.A."/>
            <person name="Spatafora J.W."/>
            <person name="Turgeon B.G."/>
            <person name="de Wit P.J.G.M."/>
            <person name="Zhong S."/>
            <person name="Goodwin S.B."/>
            <person name="Grigoriev I.V."/>
        </authorList>
    </citation>
    <scope>NUCLEOTIDE SEQUENCE [LARGE SCALE GENOMIC DNA]</scope>
    <source>
        <strain evidence="4">NZE10 / CBS 128990</strain>
    </source>
</reference>
<dbReference type="STRING" id="675120.N1PLR7"/>
<feature type="compositionally biased region" description="Basic and acidic residues" evidence="1">
    <location>
        <begin position="301"/>
        <end position="310"/>
    </location>
</feature>
<dbReference type="PANTHER" id="PTHR39468">
    <property type="entry name" value="CHROMOSOME 7, WHOLE GENOME SHOTGUN SEQUENCE"/>
    <property type="match status" value="1"/>
</dbReference>
<dbReference type="GO" id="GO:0005739">
    <property type="term" value="C:mitochondrion"/>
    <property type="evidence" value="ECO:0007669"/>
    <property type="project" value="InterPro"/>
</dbReference>
<evidence type="ECO:0000313" key="3">
    <source>
        <dbReference type="EMBL" id="EME42500.1"/>
    </source>
</evidence>
<feature type="region of interest" description="Disordered" evidence="1">
    <location>
        <begin position="37"/>
        <end position="103"/>
    </location>
</feature>
<feature type="region of interest" description="Disordered" evidence="1">
    <location>
        <begin position="301"/>
        <end position="322"/>
    </location>
</feature>
<proteinExistence type="predicted"/>
<evidence type="ECO:0000256" key="1">
    <source>
        <dbReference type="SAM" id="MobiDB-lite"/>
    </source>
</evidence>
<dbReference type="Pfam" id="PF19189">
    <property type="entry name" value="Mtf2"/>
    <property type="match status" value="1"/>
</dbReference>
<dbReference type="InterPro" id="IPR040009">
    <property type="entry name" value="Mtf2/C5D6.12-like"/>
</dbReference>